<dbReference type="RefSeq" id="WP_036157226.1">
    <property type="nucleotide sequence ID" value="NZ_AVCX01000002.1"/>
</dbReference>
<dbReference type="STRING" id="1220589.CD32_18105"/>
<dbReference type="PANTHER" id="PTHR30349">
    <property type="entry name" value="PHAGE INTEGRASE-RELATED"/>
    <property type="match status" value="1"/>
</dbReference>
<dbReference type="InterPro" id="IPR050090">
    <property type="entry name" value="Tyrosine_recombinase_XerCD"/>
</dbReference>
<reference evidence="6 7" key="1">
    <citation type="submission" date="2014-02" db="EMBL/GenBank/DDBJ databases">
        <title>Draft genome sequence of Lysinibacillus odysseyi NBRC 100172.</title>
        <authorList>
            <person name="Zhang F."/>
            <person name="Wang G."/>
            <person name="Zhang L."/>
        </authorList>
    </citation>
    <scope>NUCLEOTIDE SEQUENCE [LARGE SCALE GENOMIC DNA]</scope>
    <source>
        <strain evidence="6 7">NBRC 100172</strain>
    </source>
</reference>
<keyword evidence="2" id="KW-0229">DNA integration</keyword>
<evidence type="ECO:0000259" key="5">
    <source>
        <dbReference type="PROSITE" id="PS51898"/>
    </source>
</evidence>
<dbReference type="Proteomes" id="UP000030437">
    <property type="component" value="Unassembled WGS sequence"/>
</dbReference>
<dbReference type="InterPro" id="IPR004107">
    <property type="entry name" value="Integrase_SAM-like_N"/>
</dbReference>
<evidence type="ECO:0000256" key="1">
    <source>
        <dbReference type="ARBA" id="ARBA00008857"/>
    </source>
</evidence>
<evidence type="ECO:0000313" key="7">
    <source>
        <dbReference type="Proteomes" id="UP000030437"/>
    </source>
</evidence>
<gene>
    <name evidence="6" type="ORF">CD32_18105</name>
</gene>
<proteinExistence type="inferred from homology"/>
<dbReference type="InterPro" id="IPR010998">
    <property type="entry name" value="Integrase_recombinase_N"/>
</dbReference>
<accession>A0A0A3IDF6</accession>
<dbReference type="InterPro" id="IPR028259">
    <property type="entry name" value="AP2-like_int_N"/>
</dbReference>
<dbReference type="eggNOG" id="COG0582">
    <property type="taxonomic scope" value="Bacteria"/>
</dbReference>
<organism evidence="6 7">
    <name type="scientific">Lysinibacillus odysseyi 34hs-1 = NBRC 100172</name>
    <dbReference type="NCBI Taxonomy" id="1220589"/>
    <lineage>
        <taxon>Bacteria</taxon>
        <taxon>Bacillati</taxon>
        <taxon>Bacillota</taxon>
        <taxon>Bacilli</taxon>
        <taxon>Bacillales</taxon>
        <taxon>Bacillaceae</taxon>
        <taxon>Lysinibacillus</taxon>
    </lineage>
</organism>
<keyword evidence="3" id="KW-0238">DNA-binding</keyword>
<dbReference type="EMBL" id="JPVP01000059">
    <property type="protein sequence ID" value="KGR82759.1"/>
    <property type="molecule type" value="Genomic_DNA"/>
</dbReference>
<evidence type="ECO:0000256" key="2">
    <source>
        <dbReference type="ARBA" id="ARBA00022908"/>
    </source>
</evidence>
<dbReference type="PANTHER" id="PTHR30349:SF64">
    <property type="entry name" value="PROPHAGE INTEGRASE INTD-RELATED"/>
    <property type="match status" value="1"/>
</dbReference>
<dbReference type="SUPFAM" id="SSF56349">
    <property type="entry name" value="DNA breaking-rejoining enzymes"/>
    <property type="match status" value="1"/>
</dbReference>
<dbReference type="Pfam" id="PF14659">
    <property type="entry name" value="Phage_int_SAM_3"/>
    <property type="match status" value="1"/>
</dbReference>
<evidence type="ECO:0000256" key="3">
    <source>
        <dbReference type="ARBA" id="ARBA00023125"/>
    </source>
</evidence>
<dbReference type="InterPro" id="IPR011010">
    <property type="entry name" value="DNA_brk_join_enz"/>
</dbReference>
<name>A0A0A3IDF6_9BACI</name>
<dbReference type="AlphaFoldDB" id="A0A0A3IDF6"/>
<dbReference type="GO" id="GO:0003677">
    <property type="term" value="F:DNA binding"/>
    <property type="evidence" value="ECO:0007669"/>
    <property type="project" value="UniProtKB-KW"/>
</dbReference>
<keyword evidence="7" id="KW-1185">Reference proteome</keyword>
<evidence type="ECO:0000256" key="4">
    <source>
        <dbReference type="ARBA" id="ARBA00023172"/>
    </source>
</evidence>
<keyword evidence="4" id="KW-0233">DNA recombination</keyword>
<dbReference type="InterPro" id="IPR002104">
    <property type="entry name" value="Integrase_catalytic"/>
</dbReference>
<dbReference type="GO" id="GO:0006310">
    <property type="term" value="P:DNA recombination"/>
    <property type="evidence" value="ECO:0007669"/>
    <property type="project" value="UniProtKB-KW"/>
</dbReference>
<dbReference type="Pfam" id="PF00589">
    <property type="entry name" value="Phage_integrase"/>
    <property type="match status" value="1"/>
</dbReference>
<dbReference type="Pfam" id="PF14657">
    <property type="entry name" value="Arm-DNA-bind_4"/>
    <property type="match status" value="1"/>
</dbReference>
<comment type="caution">
    <text evidence="6">The sequence shown here is derived from an EMBL/GenBank/DDBJ whole genome shotgun (WGS) entry which is preliminary data.</text>
</comment>
<sequence length="378" mass="44164">MKDNIKSYTKKDGKTYYMFKLYLGMDSETGKQIHVTRRGFLTKKEANLALAQLRVEVSNGEYKKPKTETYEDIYNVWIQHYERTVEESTFVKTLVIFKHHILPAISHYRIEKLSVAICQSFVDDCSLKLKRFRMVKTYASKVIDFAIKREYIRSNPFKLVDLPKNKASTVVDSDVNYYSKEQLVYFLQCLKQYGNAQVTAFFYLLAFSGIRKGEALALTWADLNFETKELLITKALSRGKNNKLYIKSTKTDTSRQLLIDDETCRTLSQWKKIQQGKFPNGSDKIQLMFTNEQNGLLQQTIPRRWLMKIIDKYNLPYTHVHSFRHVHCSLLFEAGASVKEVQERLGHTDVQTTLNIYTHLSKRAKNETINKFVTYLNS</sequence>
<evidence type="ECO:0000313" key="6">
    <source>
        <dbReference type="EMBL" id="KGR82759.1"/>
    </source>
</evidence>
<dbReference type="Gene3D" id="1.10.443.10">
    <property type="entry name" value="Intergrase catalytic core"/>
    <property type="match status" value="1"/>
</dbReference>
<feature type="domain" description="Tyr recombinase" evidence="5">
    <location>
        <begin position="173"/>
        <end position="370"/>
    </location>
</feature>
<protein>
    <submittedName>
        <fullName evidence="6">Integrase</fullName>
    </submittedName>
</protein>
<dbReference type="CDD" id="cd01189">
    <property type="entry name" value="INT_ICEBs1_C_like"/>
    <property type="match status" value="1"/>
</dbReference>
<dbReference type="GO" id="GO:0015074">
    <property type="term" value="P:DNA integration"/>
    <property type="evidence" value="ECO:0007669"/>
    <property type="project" value="UniProtKB-KW"/>
</dbReference>
<comment type="similarity">
    <text evidence="1">Belongs to the 'phage' integrase family.</text>
</comment>
<dbReference type="PROSITE" id="PS51898">
    <property type="entry name" value="TYR_RECOMBINASE"/>
    <property type="match status" value="1"/>
</dbReference>
<dbReference type="Gene3D" id="1.10.150.130">
    <property type="match status" value="1"/>
</dbReference>
<dbReference type="InterPro" id="IPR013762">
    <property type="entry name" value="Integrase-like_cat_sf"/>
</dbReference>